<gene>
    <name evidence="12" type="primary">nreB_1</name>
    <name evidence="12" type="ORF">A9E74_01752</name>
</gene>
<organism evidence="12 13">
    <name type="scientific">Methylophaga muralis</name>
    <dbReference type="NCBI Taxonomy" id="291169"/>
    <lineage>
        <taxon>Bacteria</taxon>
        <taxon>Pseudomonadati</taxon>
        <taxon>Pseudomonadota</taxon>
        <taxon>Gammaproteobacteria</taxon>
        <taxon>Thiotrichales</taxon>
        <taxon>Piscirickettsiaceae</taxon>
        <taxon>Methylophaga</taxon>
    </lineage>
</organism>
<evidence type="ECO:0000259" key="10">
    <source>
        <dbReference type="PROSITE" id="PS50113"/>
    </source>
</evidence>
<evidence type="ECO:0000256" key="2">
    <source>
        <dbReference type="ARBA" id="ARBA00004370"/>
    </source>
</evidence>
<keyword evidence="8" id="KW-0812">Transmembrane</keyword>
<dbReference type="Gene3D" id="1.20.5.1930">
    <property type="match status" value="1"/>
</dbReference>
<dbReference type="InterPro" id="IPR003594">
    <property type="entry name" value="HATPase_dom"/>
</dbReference>
<dbReference type="SMART" id="SM00091">
    <property type="entry name" value="PAS"/>
    <property type="match status" value="1"/>
</dbReference>
<dbReference type="Proteomes" id="UP000094379">
    <property type="component" value="Unassembled WGS sequence"/>
</dbReference>
<dbReference type="PROSITE" id="PS50109">
    <property type="entry name" value="HIS_KIN"/>
    <property type="match status" value="1"/>
</dbReference>
<keyword evidence="8" id="KW-1133">Transmembrane helix</keyword>
<dbReference type="EMBL" id="MCRI01000017">
    <property type="protein sequence ID" value="ODN66582.1"/>
    <property type="molecule type" value="Genomic_DNA"/>
</dbReference>
<keyword evidence="5 12" id="KW-0808">Transferase</keyword>
<dbReference type="SUPFAM" id="SSF55785">
    <property type="entry name" value="PYP-like sensor domain (PAS domain)"/>
    <property type="match status" value="1"/>
</dbReference>
<evidence type="ECO:0000259" key="9">
    <source>
        <dbReference type="PROSITE" id="PS50109"/>
    </source>
</evidence>
<dbReference type="PROSITE" id="PS50113">
    <property type="entry name" value="PAC"/>
    <property type="match status" value="1"/>
</dbReference>
<dbReference type="InterPro" id="IPR013656">
    <property type="entry name" value="PAS_4"/>
</dbReference>
<reference evidence="12 13" key="1">
    <citation type="submission" date="2016-07" db="EMBL/GenBank/DDBJ databases">
        <title>Draft Genome Sequence of Methylophaga muralis Bur 1.</title>
        <authorList>
            <person name="Vasilenko O.V."/>
            <person name="Doronina N.V."/>
            <person name="Shmareva M.N."/>
            <person name="Tarlachkov S.V."/>
            <person name="Mustakhimov I."/>
            <person name="Trotsenko Y.A."/>
        </authorList>
    </citation>
    <scope>NUCLEOTIDE SEQUENCE [LARGE SCALE GENOMIC DNA]</scope>
    <source>
        <strain evidence="12 13">Bur 1</strain>
    </source>
</reference>
<dbReference type="SMART" id="SM00304">
    <property type="entry name" value="HAMP"/>
    <property type="match status" value="1"/>
</dbReference>
<evidence type="ECO:0000256" key="3">
    <source>
        <dbReference type="ARBA" id="ARBA00012438"/>
    </source>
</evidence>
<dbReference type="Pfam" id="PF02518">
    <property type="entry name" value="HATPase_c"/>
    <property type="match status" value="1"/>
</dbReference>
<dbReference type="InterPro" id="IPR000014">
    <property type="entry name" value="PAS"/>
</dbReference>
<dbReference type="InterPro" id="IPR011712">
    <property type="entry name" value="Sig_transdc_His_kin_sub3_dim/P"/>
</dbReference>
<dbReference type="Pfam" id="PF00672">
    <property type="entry name" value="HAMP"/>
    <property type="match status" value="1"/>
</dbReference>
<dbReference type="STRING" id="291169.A9E74_01752"/>
<dbReference type="InterPro" id="IPR000700">
    <property type="entry name" value="PAS-assoc_C"/>
</dbReference>
<keyword evidence="7" id="KW-0902">Two-component regulatory system</keyword>
<dbReference type="RefSeq" id="WP_069296191.1">
    <property type="nucleotide sequence ID" value="NZ_MCRI01000017.1"/>
</dbReference>
<dbReference type="CDD" id="cd00130">
    <property type="entry name" value="PAS"/>
    <property type="match status" value="1"/>
</dbReference>
<evidence type="ECO:0000256" key="6">
    <source>
        <dbReference type="ARBA" id="ARBA00022777"/>
    </source>
</evidence>
<comment type="caution">
    <text evidence="12">The sequence shown here is derived from an EMBL/GenBank/DDBJ whole genome shotgun (WGS) entry which is preliminary data.</text>
</comment>
<evidence type="ECO:0000256" key="8">
    <source>
        <dbReference type="SAM" id="Phobius"/>
    </source>
</evidence>
<evidence type="ECO:0000313" key="13">
    <source>
        <dbReference type="Proteomes" id="UP000094379"/>
    </source>
</evidence>
<dbReference type="Pfam" id="PF07730">
    <property type="entry name" value="HisKA_3"/>
    <property type="match status" value="1"/>
</dbReference>
<dbReference type="InterPro" id="IPR050482">
    <property type="entry name" value="Sensor_HK_TwoCompSys"/>
</dbReference>
<dbReference type="PROSITE" id="PS50885">
    <property type="entry name" value="HAMP"/>
    <property type="match status" value="1"/>
</dbReference>
<dbReference type="EC" id="2.7.13.3" evidence="3"/>
<feature type="transmembrane region" description="Helical" evidence="8">
    <location>
        <begin position="148"/>
        <end position="168"/>
    </location>
</feature>
<protein>
    <recommendedName>
        <fullName evidence="3">histidine kinase</fullName>
        <ecNumber evidence="3">2.7.13.3</ecNumber>
    </recommendedName>
</protein>
<proteinExistence type="predicted"/>
<keyword evidence="8" id="KW-0472">Membrane</keyword>
<keyword evidence="4" id="KW-0597">Phosphoprotein</keyword>
<keyword evidence="6 12" id="KW-0418">Kinase</keyword>
<dbReference type="GO" id="GO:0000155">
    <property type="term" value="F:phosphorelay sensor kinase activity"/>
    <property type="evidence" value="ECO:0007669"/>
    <property type="project" value="InterPro"/>
</dbReference>
<dbReference type="Gene3D" id="3.30.450.20">
    <property type="entry name" value="PAS domain"/>
    <property type="match status" value="1"/>
</dbReference>
<dbReference type="GO" id="GO:0046983">
    <property type="term" value="F:protein dimerization activity"/>
    <property type="evidence" value="ECO:0007669"/>
    <property type="project" value="InterPro"/>
</dbReference>
<comment type="subcellular location">
    <subcellularLocation>
        <location evidence="2">Membrane</location>
    </subcellularLocation>
</comment>
<comment type="catalytic activity">
    <reaction evidence="1">
        <text>ATP + protein L-histidine = ADP + protein N-phospho-L-histidine.</text>
        <dbReference type="EC" id="2.7.13.3"/>
    </reaction>
</comment>
<feature type="domain" description="PAC" evidence="10">
    <location>
        <begin position="291"/>
        <end position="343"/>
    </location>
</feature>
<dbReference type="Gene3D" id="6.10.340.10">
    <property type="match status" value="1"/>
</dbReference>
<dbReference type="InterPro" id="IPR003660">
    <property type="entry name" value="HAMP_dom"/>
</dbReference>
<feature type="domain" description="Histidine kinase" evidence="9">
    <location>
        <begin position="368"/>
        <end position="565"/>
    </location>
</feature>
<accession>A0A1E3GRB0</accession>
<dbReference type="PATRIC" id="fig|291169.3.peg.1761"/>
<evidence type="ECO:0000256" key="7">
    <source>
        <dbReference type="ARBA" id="ARBA00023012"/>
    </source>
</evidence>
<dbReference type="InterPro" id="IPR005467">
    <property type="entry name" value="His_kinase_dom"/>
</dbReference>
<dbReference type="NCBIfam" id="TIGR00229">
    <property type="entry name" value="sensory_box"/>
    <property type="match status" value="1"/>
</dbReference>
<dbReference type="SMART" id="SM00387">
    <property type="entry name" value="HATPase_c"/>
    <property type="match status" value="1"/>
</dbReference>
<evidence type="ECO:0000256" key="4">
    <source>
        <dbReference type="ARBA" id="ARBA00022553"/>
    </source>
</evidence>
<sequence length="572" mass="63971">MSLKLRANLFFALLLLLSMLGSAVILITNAKRSVEAEVISTMDATAHIITVTLAGGALARDTSVSEHMHELVRALSEIRSLHILLFDRQGLMFEGMPDRELAVQPPVWFVKLLFPDVSPLSKRFGSGHMVIYPAPLMEISERWQDVRAIMALGMIIFVIVAFLIYWGVGWVIRPLQRLLDALAGFERGDLHMRLPRFSLKEMDQISQSFNRVGDALEQSSTENRRLAMLVKQSGDAILSLDHAGYITFCNAAAERLFADIPNLLGESLASMPFQQDRNSIISVLNGFESVENLETTLKRSNDELLSLLISTVPLTENDGCVAGMICTLRDITEHKQAEKARAQLYETRLLTNHMNQVQEAERRHLARELHDELGQCLTAIKTDAVLIRNRSETTDNKIFQSAQAIIDTASHIYDVVHNMITRLRPSPLDDLGLMATLEESISKWQQRQPDIHFNLITEGQLNGFDESTNMTVFRVVQEALTNAVRHSDAENIMVSVIRDKNEATEQLTINIRDDGKGMVVNDFHSDVDFGLLGMRERAQSLGGKFDLQSQLGAGVNLTITIPLGVNVHHESK</sequence>
<dbReference type="AlphaFoldDB" id="A0A1E3GRB0"/>
<evidence type="ECO:0000256" key="5">
    <source>
        <dbReference type="ARBA" id="ARBA00022679"/>
    </source>
</evidence>
<keyword evidence="13" id="KW-1185">Reference proteome</keyword>
<dbReference type="PANTHER" id="PTHR24421">
    <property type="entry name" value="NITRATE/NITRITE SENSOR PROTEIN NARX-RELATED"/>
    <property type="match status" value="1"/>
</dbReference>
<dbReference type="GO" id="GO:0016020">
    <property type="term" value="C:membrane"/>
    <property type="evidence" value="ECO:0007669"/>
    <property type="project" value="UniProtKB-SubCell"/>
</dbReference>
<dbReference type="CDD" id="cd16917">
    <property type="entry name" value="HATPase_UhpB-NarQ-NarX-like"/>
    <property type="match status" value="1"/>
</dbReference>
<dbReference type="SUPFAM" id="SSF55874">
    <property type="entry name" value="ATPase domain of HSP90 chaperone/DNA topoisomerase II/histidine kinase"/>
    <property type="match status" value="1"/>
</dbReference>
<evidence type="ECO:0000259" key="11">
    <source>
        <dbReference type="PROSITE" id="PS50885"/>
    </source>
</evidence>
<dbReference type="InterPro" id="IPR035965">
    <property type="entry name" value="PAS-like_dom_sf"/>
</dbReference>
<dbReference type="Pfam" id="PF08448">
    <property type="entry name" value="PAS_4"/>
    <property type="match status" value="1"/>
</dbReference>
<evidence type="ECO:0000256" key="1">
    <source>
        <dbReference type="ARBA" id="ARBA00000085"/>
    </source>
</evidence>
<feature type="domain" description="HAMP" evidence="11">
    <location>
        <begin position="169"/>
        <end position="221"/>
    </location>
</feature>
<dbReference type="Gene3D" id="3.30.565.10">
    <property type="entry name" value="Histidine kinase-like ATPase, C-terminal domain"/>
    <property type="match status" value="1"/>
</dbReference>
<dbReference type="CDD" id="cd06225">
    <property type="entry name" value="HAMP"/>
    <property type="match status" value="1"/>
</dbReference>
<dbReference type="PANTHER" id="PTHR24421:SF58">
    <property type="entry name" value="SIGNAL TRANSDUCTION HISTIDINE-PROTEIN KINASE_PHOSPHATASE UHPB"/>
    <property type="match status" value="1"/>
</dbReference>
<evidence type="ECO:0000313" key="12">
    <source>
        <dbReference type="EMBL" id="ODN66582.1"/>
    </source>
</evidence>
<name>A0A1E3GRB0_9GAMM</name>
<dbReference type="InterPro" id="IPR036890">
    <property type="entry name" value="HATPase_C_sf"/>
</dbReference>